<sequence length="206" mass="23711">MAGRTQLTVPTDSEESAPSGKARRASTPTLSPPVRHPWTFSSILSSMMKKEWRRLLYRNHRHAFTRFFDLPRELRDIVYGYYFSGDIGLATSSQPRSIYAAAILLANRQLLEEARPLMLEFAAFNISLNAKFSAYPDRDLVYYLDHHMKPAELFTGSKDVFQHFKHQYAFKALTTTSRYGKFSTALPSASRQPRPLERCELVERGR</sequence>
<evidence type="ECO:0000313" key="3">
    <source>
        <dbReference type="Proteomes" id="UP000194280"/>
    </source>
</evidence>
<dbReference type="Proteomes" id="UP000194280">
    <property type="component" value="Unassembled WGS sequence"/>
</dbReference>
<evidence type="ECO:0000256" key="1">
    <source>
        <dbReference type="SAM" id="MobiDB-lite"/>
    </source>
</evidence>
<feature type="compositionally biased region" description="Polar residues" evidence="1">
    <location>
        <begin position="1"/>
        <end position="11"/>
    </location>
</feature>
<feature type="region of interest" description="Disordered" evidence="1">
    <location>
        <begin position="1"/>
        <end position="32"/>
    </location>
</feature>
<keyword evidence="3" id="KW-1185">Reference proteome</keyword>
<evidence type="ECO:0000313" key="2">
    <source>
        <dbReference type="EMBL" id="OTA27856.1"/>
    </source>
</evidence>
<organism evidence="2 3">
    <name type="scientific">Hortaea werneckii EXF-2000</name>
    <dbReference type="NCBI Taxonomy" id="1157616"/>
    <lineage>
        <taxon>Eukaryota</taxon>
        <taxon>Fungi</taxon>
        <taxon>Dikarya</taxon>
        <taxon>Ascomycota</taxon>
        <taxon>Pezizomycotina</taxon>
        <taxon>Dothideomycetes</taxon>
        <taxon>Dothideomycetidae</taxon>
        <taxon>Mycosphaerellales</taxon>
        <taxon>Teratosphaeriaceae</taxon>
        <taxon>Hortaea</taxon>
    </lineage>
</organism>
<reference evidence="2 3" key="1">
    <citation type="submission" date="2017-01" db="EMBL/GenBank/DDBJ databases">
        <title>The recent genome duplication of the halophilic yeast Hortaea werneckii: insights from long-read sequencing.</title>
        <authorList>
            <person name="Sinha S."/>
            <person name="Flibotte S."/>
            <person name="Neira M."/>
            <person name="Lenassi M."/>
            <person name="Gostincar C."/>
            <person name="Stajich J.E."/>
            <person name="Nislow C.E."/>
        </authorList>
    </citation>
    <scope>NUCLEOTIDE SEQUENCE [LARGE SCALE GENOMIC DNA]</scope>
    <source>
        <strain evidence="2 3">EXF-2000</strain>
    </source>
</reference>
<comment type="caution">
    <text evidence="2">The sequence shown here is derived from an EMBL/GenBank/DDBJ whole genome shotgun (WGS) entry which is preliminary data.</text>
</comment>
<dbReference type="EMBL" id="MUNK01000171">
    <property type="protein sequence ID" value="OTA27856.1"/>
    <property type="molecule type" value="Genomic_DNA"/>
</dbReference>
<dbReference type="AlphaFoldDB" id="A0A1Z5SZZ2"/>
<protein>
    <submittedName>
        <fullName evidence="2">Uncharacterized protein</fullName>
    </submittedName>
</protein>
<dbReference type="InParanoid" id="A0A1Z5SZZ2"/>
<dbReference type="OrthoDB" id="3819432at2759"/>
<proteinExistence type="predicted"/>
<gene>
    <name evidence="2" type="ORF">BTJ68_10697</name>
</gene>
<accession>A0A1Z5SZZ2</accession>
<name>A0A1Z5SZZ2_HORWE</name>
<dbReference type="VEuPathDB" id="FungiDB:BTJ68_10697"/>